<reference evidence="3 4" key="1">
    <citation type="submission" date="2022-10" db="EMBL/GenBank/DDBJ databases">
        <title>The complete genomes of actinobacterial strains from the NBC collection.</title>
        <authorList>
            <person name="Joergensen T.S."/>
            <person name="Alvarez Arevalo M."/>
            <person name="Sterndorff E.B."/>
            <person name="Faurdal D."/>
            <person name="Vuksanovic O."/>
            <person name="Mourched A.-S."/>
            <person name="Charusanti P."/>
            <person name="Shaw S."/>
            <person name="Blin K."/>
            <person name="Weber T."/>
        </authorList>
    </citation>
    <scope>NUCLEOTIDE SEQUENCE [LARGE SCALE GENOMIC DNA]</scope>
    <source>
        <strain evidence="3 4">NBC 01753</strain>
    </source>
</reference>
<evidence type="ECO:0000313" key="4">
    <source>
        <dbReference type="Proteomes" id="UP001335325"/>
    </source>
</evidence>
<evidence type="ECO:0000256" key="1">
    <source>
        <dbReference type="SAM" id="MobiDB-lite"/>
    </source>
</evidence>
<organism evidence="3 4">
    <name type="scientific">Streptomyces hirsutus</name>
    <dbReference type="NCBI Taxonomy" id="35620"/>
    <lineage>
        <taxon>Bacteria</taxon>
        <taxon>Bacillati</taxon>
        <taxon>Actinomycetota</taxon>
        <taxon>Actinomycetes</taxon>
        <taxon>Kitasatosporales</taxon>
        <taxon>Streptomycetaceae</taxon>
        <taxon>Streptomyces</taxon>
    </lineage>
</organism>
<dbReference type="PROSITE" id="PS51257">
    <property type="entry name" value="PROKAR_LIPOPROTEIN"/>
    <property type="match status" value="1"/>
</dbReference>
<protein>
    <recommendedName>
        <fullName evidence="5">Lipoprotein</fullName>
    </recommendedName>
</protein>
<dbReference type="Proteomes" id="UP001335325">
    <property type="component" value="Chromosome"/>
</dbReference>
<name>A0ABZ1H1S3_9ACTN</name>
<feature type="compositionally biased region" description="Low complexity" evidence="1">
    <location>
        <begin position="28"/>
        <end position="50"/>
    </location>
</feature>
<feature type="chain" id="PRO_5046606254" description="Lipoprotein" evidence="2">
    <location>
        <begin position="22"/>
        <end position="179"/>
    </location>
</feature>
<feature type="signal peptide" evidence="2">
    <location>
        <begin position="1"/>
        <end position="21"/>
    </location>
</feature>
<keyword evidence="2" id="KW-0732">Signal</keyword>
<dbReference type="GeneID" id="91548873"/>
<feature type="region of interest" description="Disordered" evidence="1">
    <location>
        <begin position="26"/>
        <end position="50"/>
    </location>
</feature>
<sequence length="179" mass="18487">MRRTLTSAVAAALLFGLAACSNDKPQHNTTGNAGASSSAPAPATSSSSESVTAREAFAGISASVSSAELSGTVTAENDPNKLLGRPHQYTSKITFDDTRIAAADVSGTDKGDVERGGAIEVFADAADAKARAEYIQSVTKSMPMLAEYDYVHGSVLVRVSHYLTPTQAAEYKAAVEALS</sequence>
<evidence type="ECO:0000256" key="2">
    <source>
        <dbReference type="SAM" id="SignalP"/>
    </source>
</evidence>
<accession>A0ABZ1H1S3</accession>
<keyword evidence="4" id="KW-1185">Reference proteome</keyword>
<dbReference type="EMBL" id="CP109134">
    <property type="protein sequence ID" value="WSD11209.1"/>
    <property type="molecule type" value="Genomic_DNA"/>
</dbReference>
<proteinExistence type="predicted"/>
<gene>
    <name evidence="3" type="ORF">OIE73_39870</name>
</gene>
<evidence type="ECO:0008006" key="5">
    <source>
        <dbReference type="Google" id="ProtNLM"/>
    </source>
</evidence>
<dbReference type="RefSeq" id="WP_326756854.1">
    <property type="nucleotide sequence ID" value="NZ_CP109134.1"/>
</dbReference>
<evidence type="ECO:0000313" key="3">
    <source>
        <dbReference type="EMBL" id="WSD11209.1"/>
    </source>
</evidence>